<dbReference type="STRING" id="187979.ERS852385_00303"/>
<protein>
    <recommendedName>
        <fullName evidence="3">Curli production assembly/transport component CsgG</fullName>
    </recommendedName>
</protein>
<dbReference type="EMBL" id="CYYU01000001">
    <property type="protein sequence ID" value="CUN39902.1"/>
    <property type="molecule type" value="Genomic_DNA"/>
</dbReference>
<sequence>MAHRWFIERGRLCLAAMLLALTAVLAFGSLTAEAAKPRVAIVGFTSRVQKTDITLTDLKEPLPEILTVAREQLTAELAGEAKFDLYDFGAQSTKARCDEAAFVEALGAGDIVPELAGKADYYVFGYLTTLGKVKAQSGALGLSGRDKTVHAELSLRVMDAHTGAIVFVTKADSRRKAELSYNAVWQRHDSGEEDAIAEAIEDAATNLAAQFKQAM</sequence>
<keyword evidence="2" id="KW-1185">Reference proteome</keyword>
<dbReference type="eggNOG" id="ENOG5033W5X">
    <property type="taxonomic scope" value="Bacteria"/>
</dbReference>
<evidence type="ECO:0008006" key="3">
    <source>
        <dbReference type="Google" id="ProtNLM"/>
    </source>
</evidence>
<proteinExistence type="predicted"/>
<dbReference type="Proteomes" id="UP000095546">
    <property type="component" value="Unassembled WGS sequence"/>
</dbReference>
<gene>
    <name evidence="1" type="ORF">ERS852385_00303</name>
</gene>
<dbReference type="OrthoDB" id="1664225at2"/>
<name>A0A173WKA5_9FIRM</name>
<organism evidence="1 2">
    <name type="scientific">Mitsuokella jalaludinii</name>
    <dbReference type="NCBI Taxonomy" id="187979"/>
    <lineage>
        <taxon>Bacteria</taxon>
        <taxon>Bacillati</taxon>
        <taxon>Bacillota</taxon>
        <taxon>Negativicutes</taxon>
        <taxon>Selenomonadales</taxon>
        <taxon>Selenomonadaceae</taxon>
        <taxon>Mitsuokella</taxon>
    </lineage>
</organism>
<accession>A0A173WKA5</accession>
<dbReference type="RefSeq" id="WP_148485422.1">
    <property type="nucleotide sequence ID" value="NZ_CABIWZ010000001.1"/>
</dbReference>
<reference evidence="1 2" key="1">
    <citation type="submission" date="2015-09" db="EMBL/GenBank/DDBJ databases">
        <authorList>
            <consortium name="Pathogen Informatics"/>
        </authorList>
    </citation>
    <scope>NUCLEOTIDE SEQUENCE [LARGE SCALE GENOMIC DNA]</scope>
    <source>
        <strain evidence="1 2">2789STDY5608828</strain>
    </source>
</reference>
<dbReference type="AlphaFoldDB" id="A0A173WKA5"/>
<evidence type="ECO:0000313" key="2">
    <source>
        <dbReference type="Proteomes" id="UP000095546"/>
    </source>
</evidence>
<evidence type="ECO:0000313" key="1">
    <source>
        <dbReference type="EMBL" id="CUN39902.1"/>
    </source>
</evidence>